<dbReference type="EMBL" id="MCFE01000003">
    <property type="protein sequence ID" value="ORY08145.1"/>
    <property type="molecule type" value="Genomic_DNA"/>
</dbReference>
<feature type="region of interest" description="Disordered" evidence="2">
    <location>
        <begin position="330"/>
        <end position="352"/>
    </location>
</feature>
<gene>
    <name evidence="4" type="ORF">K493DRAFT_295161</name>
</gene>
<dbReference type="PANTHER" id="PTHR13382">
    <property type="entry name" value="MITOCHONDRIAL ATP SYNTHASE COUPLING FACTOR B"/>
    <property type="match status" value="1"/>
</dbReference>
<dbReference type="InterPro" id="IPR057207">
    <property type="entry name" value="FBXL15_LRR"/>
</dbReference>
<dbReference type="SUPFAM" id="SSF81383">
    <property type="entry name" value="F-box domain"/>
    <property type="match status" value="1"/>
</dbReference>
<feature type="compositionally biased region" description="Basic residues" evidence="2">
    <location>
        <begin position="330"/>
        <end position="342"/>
    </location>
</feature>
<dbReference type="InterPro" id="IPR036047">
    <property type="entry name" value="F-box-like_dom_sf"/>
</dbReference>
<dbReference type="InterPro" id="IPR006553">
    <property type="entry name" value="Leu-rich_rpt_Cys-con_subtyp"/>
</dbReference>
<dbReference type="InterPro" id="IPR050648">
    <property type="entry name" value="F-box_LRR-repeat"/>
</dbReference>
<name>A0A1Y1ZE97_9FUNG</name>
<dbReference type="OrthoDB" id="550575at2759"/>
<dbReference type="InParanoid" id="A0A1Y1ZE97"/>
<dbReference type="GO" id="GO:0005737">
    <property type="term" value="C:cytoplasm"/>
    <property type="evidence" value="ECO:0007669"/>
    <property type="project" value="TreeGrafter"/>
</dbReference>
<dbReference type="SMART" id="SM00367">
    <property type="entry name" value="LRR_CC"/>
    <property type="match status" value="6"/>
</dbReference>
<evidence type="ECO:0000313" key="4">
    <source>
        <dbReference type="EMBL" id="ORY08145.1"/>
    </source>
</evidence>
<evidence type="ECO:0000256" key="2">
    <source>
        <dbReference type="SAM" id="MobiDB-lite"/>
    </source>
</evidence>
<accession>A0A1Y1ZE97</accession>
<evidence type="ECO:0000313" key="5">
    <source>
        <dbReference type="Proteomes" id="UP000193498"/>
    </source>
</evidence>
<keyword evidence="1" id="KW-0833">Ubl conjugation pathway</keyword>
<dbReference type="PROSITE" id="PS50181">
    <property type="entry name" value="FBOX"/>
    <property type="match status" value="1"/>
</dbReference>
<dbReference type="Pfam" id="PF12937">
    <property type="entry name" value="F-box-like"/>
    <property type="match status" value="1"/>
</dbReference>
<comment type="caution">
    <text evidence="4">The sequence shown here is derived from an EMBL/GenBank/DDBJ whole genome shotgun (WGS) entry which is preliminary data.</text>
</comment>
<dbReference type="Proteomes" id="UP000193498">
    <property type="component" value="Unassembled WGS sequence"/>
</dbReference>
<dbReference type="SUPFAM" id="SSF52047">
    <property type="entry name" value="RNI-like"/>
    <property type="match status" value="1"/>
</dbReference>
<evidence type="ECO:0000259" key="3">
    <source>
        <dbReference type="PROSITE" id="PS50181"/>
    </source>
</evidence>
<keyword evidence="5" id="KW-1185">Reference proteome</keyword>
<reference evidence="4 5" key="1">
    <citation type="submission" date="2016-07" db="EMBL/GenBank/DDBJ databases">
        <title>Pervasive Adenine N6-methylation of Active Genes in Fungi.</title>
        <authorList>
            <consortium name="DOE Joint Genome Institute"/>
            <person name="Mondo S.J."/>
            <person name="Dannebaum R.O."/>
            <person name="Kuo R.C."/>
            <person name="Labutti K."/>
            <person name="Haridas S."/>
            <person name="Kuo A."/>
            <person name="Salamov A."/>
            <person name="Ahrendt S.R."/>
            <person name="Lipzen A."/>
            <person name="Sullivan W."/>
            <person name="Andreopoulos W.B."/>
            <person name="Clum A."/>
            <person name="Lindquist E."/>
            <person name="Daum C."/>
            <person name="Ramamoorthy G.K."/>
            <person name="Gryganskyi A."/>
            <person name="Culley D."/>
            <person name="Magnuson J.K."/>
            <person name="James T.Y."/>
            <person name="O'Malley M.A."/>
            <person name="Stajich J.E."/>
            <person name="Spatafora J.W."/>
            <person name="Visel A."/>
            <person name="Grigoriev I.V."/>
        </authorList>
    </citation>
    <scope>NUCLEOTIDE SEQUENCE [LARGE SCALE GENOMIC DNA]</scope>
    <source>
        <strain evidence="4 5">CBS 931.73</strain>
    </source>
</reference>
<proteinExistence type="predicted"/>
<sequence>MLVQSPQTIHLLPHHSQPQLQLYPATSLFEEKYSYQTNTTCRDFNDPLERLPSEIRVRIFKLLDIRNLVKSSKVCRNWKKVAFDGSLWETIDLTRYYKRIASEQIVNLCCAAGGFLKTANFRGCSQLTSQELRVISDYCCNIQMAHFHGCRSISRESISYFIGQCSDLRVLNISGLSCVDDRFLEILGKRCASSLKQVDISRCRNATSMGLLDIIQRCTQLDTLRVDACVGVDDSTLLSISRLTGIKTLSLGSCYAISDEGVIAVAKGCTQLSSINLSGCRHLTNDGVQALGEFCSRLVNVDLSGCSHLSDGGLLGLVDKVPKTEKHRPRGLQFAHRHHPQSHRNPSIRPGKLMPELLRAYQ</sequence>
<feature type="domain" description="F-box" evidence="3">
    <location>
        <begin position="45"/>
        <end position="91"/>
    </location>
</feature>
<dbReference type="InterPro" id="IPR001810">
    <property type="entry name" value="F-box_dom"/>
</dbReference>
<organism evidence="4 5">
    <name type="scientific">Basidiobolus meristosporus CBS 931.73</name>
    <dbReference type="NCBI Taxonomy" id="1314790"/>
    <lineage>
        <taxon>Eukaryota</taxon>
        <taxon>Fungi</taxon>
        <taxon>Fungi incertae sedis</taxon>
        <taxon>Zoopagomycota</taxon>
        <taxon>Entomophthoromycotina</taxon>
        <taxon>Basidiobolomycetes</taxon>
        <taxon>Basidiobolales</taxon>
        <taxon>Basidiobolaceae</taxon>
        <taxon>Basidiobolus</taxon>
    </lineage>
</organism>
<dbReference type="STRING" id="1314790.A0A1Y1ZE97"/>
<dbReference type="AlphaFoldDB" id="A0A1Y1ZE97"/>
<dbReference type="Pfam" id="PF25372">
    <property type="entry name" value="DUF7885"/>
    <property type="match status" value="1"/>
</dbReference>
<dbReference type="InterPro" id="IPR032675">
    <property type="entry name" value="LRR_dom_sf"/>
</dbReference>
<dbReference type="PANTHER" id="PTHR13382:SF69">
    <property type="entry name" value="FI18408P1"/>
    <property type="match status" value="1"/>
</dbReference>
<protein>
    <submittedName>
        <fullName evidence="4">RNI-like protein</fullName>
    </submittedName>
</protein>
<dbReference type="SMART" id="SM00256">
    <property type="entry name" value="FBOX"/>
    <property type="match status" value="1"/>
</dbReference>
<evidence type="ECO:0000256" key="1">
    <source>
        <dbReference type="ARBA" id="ARBA00022786"/>
    </source>
</evidence>
<dbReference type="Gene3D" id="3.80.10.10">
    <property type="entry name" value="Ribonuclease Inhibitor"/>
    <property type="match status" value="2"/>
</dbReference>